<feature type="chain" id="PRO_5045553670" description="Right handed beta helix domain-containing protein" evidence="2">
    <location>
        <begin position="22"/>
        <end position="553"/>
    </location>
</feature>
<keyword evidence="2" id="KW-0732">Signal</keyword>
<name>A0ABQ2EH82_9GAMM</name>
<dbReference type="RefSeq" id="WP_165942273.1">
    <property type="nucleotide sequence ID" value="NZ_BMME01000001.1"/>
</dbReference>
<dbReference type="InterPro" id="IPR012334">
    <property type="entry name" value="Pectin_lyas_fold"/>
</dbReference>
<organism evidence="3 4">
    <name type="scientific">Luteimonas terricola</name>
    <dbReference type="NCBI Taxonomy" id="645597"/>
    <lineage>
        <taxon>Bacteria</taxon>
        <taxon>Pseudomonadati</taxon>
        <taxon>Pseudomonadota</taxon>
        <taxon>Gammaproteobacteria</taxon>
        <taxon>Lysobacterales</taxon>
        <taxon>Lysobacteraceae</taxon>
        <taxon>Luteimonas</taxon>
    </lineage>
</organism>
<dbReference type="Proteomes" id="UP000599009">
    <property type="component" value="Unassembled WGS sequence"/>
</dbReference>
<reference evidence="4" key="1">
    <citation type="journal article" date="2019" name="Int. J. Syst. Evol. Microbiol.">
        <title>The Global Catalogue of Microorganisms (GCM) 10K type strain sequencing project: providing services to taxonomists for standard genome sequencing and annotation.</title>
        <authorList>
            <consortium name="The Broad Institute Genomics Platform"/>
            <consortium name="The Broad Institute Genome Sequencing Center for Infectious Disease"/>
            <person name="Wu L."/>
            <person name="Ma J."/>
        </authorList>
    </citation>
    <scope>NUCLEOTIDE SEQUENCE [LARGE SCALE GENOMIC DNA]</scope>
    <source>
        <strain evidence="4">CGMCC 1.8985</strain>
    </source>
</reference>
<evidence type="ECO:0000313" key="3">
    <source>
        <dbReference type="EMBL" id="GGK09174.1"/>
    </source>
</evidence>
<dbReference type="SUPFAM" id="SSF51126">
    <property type="entry name" value="Pectin lyase-like"/>
    <property type="match status" value="1"/>
</dbReference>
<dbReference type="Gene3D" id="2.160.20.10">
    <property type="entry name" value="Single-stranded right-handed beta-helix, Pectin lyase-like"/>
    <property type="match status" value="1"/>
</dbReference>
<evidence type="ECO:0000256" key="1">
    <source>
        <dbReference type="SAM" id="MobiDB-lite"/>
    </source>
</evidence>
<feature type="signal peptide" evidence="2">
    <location>
        <begin position="1"/>
        <end position="21"/>
    </location>
</feature>
<sequence>MHPSRLLSASLLFLLPLPLLAATYTVGPTGRQYTQLTTLVDSVDLEPGDVVLVDGGTTYSGNVIVRSSDRGAPGNPVTFRWNRSTGSTRPVLQGGSHTIKFQQSNHVVFEGFDVRGGTSSCIFSEAHDVTVRDSIVRDCPSHGILGADNNSGSFTLEYSEIYNSGAGTHRHPIYMQSDQVAYPDSVFLMRFNYVHSGNGGSLLKNRHERALIYYNWFEGSAYQELELIGPDCETQQSGWSPGLRREDVDLVGNVIIHTSSWRNAIRTGGDLNGRSQGRLRMVNNTILFTRSGIANAVLVQLGQESVELHNNVIYQTGAGAAPNIMRVHAASEVETPYCAPTSKEPWSSGRKVAGSNNWVQTSATLVPAELTSTYRGADPLLANIAQFQLRPLANSPLVSAGNPSPAAPPGFPFPSPLLLPQFDAPQRAKMAIGAEVVRAPGTRIEIGALESTTGGGAPTPRNGAAPLIPPTNLGSAAPAQAASDAVASPSPSLPPAGPVDAVRMDSPGVGQPATRSPGLQNGTVRITPPIVKLWWKLSRWFDDLSTREASAVR</sequence>
<feature type="compositionally biased region" description="Polar residues" evidence="1">
    <location>
        <begin position="513"/>
        <end position="523"/>
    </location>
</feature>
<accession>A0ABQ2EH82</accession>
<feature type="compositionally biased region" description="Low complexity" evidence="1">
    <location>
        <begin position="475"/>
        <end position="490"/>
    </location>
</feature>
<proteinExistence type="predicted"/>
<protein>
    <recommendedName>
        <fullName evidence="5">Right handed beta helix domain-containing protein</fullName>
    </recommendedName>
</protein>
<dbReference type="InterPro" id="IPR011050">
    <property type="entry name" value="Pectin_lyase_fold/virulence"/>
</dbReference>
<evidence type="ECO:0000313" key="4">
    <source>
        <dbReference type="Proteomes" id="UP000599009"/>
    </source>
</evidence>
<comment type="caution">
    <text evidence="3">The sequence shown here is derived from an EMBL/GenBank/DDBJ whole genome shotgun (WGS) entry which is preliminary data.</text>
</comment>
<dbReference type="EMBL" id="BMME01000001">
    <property type="protein sequence ID" value="GGK09174.1"/>
    <property type="molecule type" value="Genomic_DNA"/>
</dbReference>
<feature type="region of interest" description="Disordered" evidence="1">
    <location>
        <begin position="449"/>
        <end position="523"/>
    </location>
</feature>
<keyword evidence="4" id="KW-1185">Reference proteome</keyword>
<evidence type="ECO:0008006" key="5">
    <source>
        <dbReference type="Google" id="ProtNLM"/>
    </source>
</evidence>
<evidence type="ECO:0000256" key="2">
    <source>
        <dbReference type="SAM" id="SignalP"/>
    </source>
</evidence>
<gene>
    <name evidence="3" type="ORF">GCM10011394_18300</name>
</gene>